<dbReference type="PANTHER" id="PTHR30336:SF4">
    <property type="entry name" value="ENVELOPE BIOGENESIS FACTOR ELYC"/>
    <property type="match status" value="1"/>
</dbReference>
<feature type="domain" description="DUF218" evidence="2">
    <location>
        <begin position="91"/>
        <end position="259"/>
    </location>
</feature>
<dbReference type="InterPro" id="IPR051599">
    <property type="entry name" value="Cell_Envelope_Assoc"/>
</dbReference>
<dbReference type="Gene3D" id="3.40.50.620">
    <property type="entry name" value="HUPs"/>
    <property type="match status" value="1"/>
</dbReference>
<dbReference type="GO" id="GO:0043164">
    <property type="term" value="P:Gram-negative-bacterium-type cell wall biogenesis"/>
    <property type="evidence" value="ECO:0007669"/>
    <property type="project" value="TreeGrafter"/>
</dbReference>
<name>A0A840L5L6_9BURK</name>
<evidence type="ECO:0000313" key="3">
    <source>
        <dbReference type="EMBL" id="MBB4841518.1"/>
    </source>
</evidence>
<comment type="caution">
    <text evidence="3">The sequence shown here is derived from an EMBL/GenBank/DDBJ whole genome shotgun (WGS) entry which is preliminary data.</text>
</comment>
<evidence type="ECO:0000313" key="4">
    <source>
        <dbReference type="Proteomes" id="UP000562027"/>
    </source>
</evidence>
<gene>
    <name evidence="3" type="ORF">HNP55_000013</name>
</gene>
<keyword evidence="4" id="KW-1185">Reference proteome</keyword>
<accession>A0A840L5L6</accession>
<dbReference type="InterPro" id="IPR014729">
    <property type="entry name" value="Rossmann-like_a/b/a_fold"/>
</dbReference>
<dbReference type="InterPro" id="IPR003848">
    <property type="entry name" value="DUF218"/>
</dbReference>
<keyword evidence="1" id="KW-1133">Transmembrane helix</keyword>
<evidence type="ECO:0000256" key="1">
    <source>
        <dbReference type="SAM" id="Phobius"/>
    </source>
</evidence>
<dbReference type="PANTHER" id="PTHR30336">
    <property type="entry name" value="INNER MEMBRANE PROTEIN, PROBABLE PERMEASE"/>
    <property type="match status" value="1"/>
</dbReference>
<protein>
    <submittedName>
        <fullName evidence="3">Uncharacterized SAM-binding protein YcdF (DUF218 family)</fullName>
    </submittedName>
</protein>
<sequence>MTAHDLKPFVLALLLPPTPFLLLALLGLVLQGRQGPWGRGLVLTGLLGVWLSCSDAAGQALARHVLQLPPGLSGAQLMALKSESQQNQDVAILVLGAGARRMVPEYLGPRLKTRSLERLQYGVWLSRQLQAPLGFSGGIGWNARQGELSEGELAQAAVQKEYLSQFRWLESKSRDTVENARLSLPLLKAEGIHKVLLVTHDMHMPRALRAFQAESQGQLEIIAAPLGLAAEGGQTDWEDWIPSWEGLQRVQYAVYEGLGLLAGR</sequence>
<dbReference type="EMBL" id="JACHLP010000001">
    <property type="protein sequence ID" value="MBB4841518.1"/>
    <property type="molecule type" value="Genomic_DNA"/>
</dbReference>
<dbReference type="CDD" id="cd06259">
    <property type="entry name" value="YdcF-like"/>
    <property type="match status" value="1"/>
</dbReference>
<feature type="transmembrane region" description="Helical" evidence="1">
    <location>
        <begin position="6"/>
        <end position="30"/>
    </location>
</feature>
<reference evidence="3 4" key="1">
    <citation type="submission" date="2020-08" db="EMBL/GenBank/DDBJ databases">
        <title>Functional genomics of gut bacteria from endangered species of beetles.</title>
        <authorList>
            <person name="Carlos-Shanley C."/>
        </authorList>
    </citation>
    <scope>NUCLEOTIDE SEQUENCE [LARGE SCALE GENOMIC DNA]</scope>
    <source>
        <strain evidence="3 4">S00239</strain>
    </source>
</reference>
<proteinExistence type="predicted"/>
<dbReference type="GO" id="GO:0005886">
    <property type="term" value="C:plasma membrane"/>
    <property type="evidence" value="ECO:0007669"/>
    <property type="project" value="TreeGrafter"/>
</dbReference>
<evidence type="ECO:0000259" key="2">
    <source>
        <dbReference type="Pfam" id="PF02698"/>
    </source>
</evidence>
<dbReference type="GO" id="GO:0000270">
    <property type="term" value="P:peptidoglycan metabolic process"/>
    <property type="evidence" value="ECO:0007669"/>
    <property type="project" value="TreeGrafter"/>
</dbReference>
<keyword evidence="1" id="KW-0812">Transmembrane</keyword>
<dbReference type="RefSeq" id="WP_184294724.1">
    <property type="nucleotide sequence ID" value="NZ_JACHLP010000001.1"/>
</dbReference>
<dbReference type="AlphaFoldDB" id="A0A840L5L6"/>
<organism evidence="3 4">
    <name type="scientific">Roseateles oligotrophus</name>
    <dbReference type="NCBI Taxonomy" id="1769250"/>
    <lineage>
        <taxon>Bacteria</taxon>
        <taxon>Pseudomonadati</taxon>
        <taxon>Pseudomonadota</taxon>
        <taxon>Betaproteobacteria</taxon>
        <taxon>Burkholderiales</taxon>
        <taxon>Sphaerotilaceae</taxon>
        <taxon>Roseateles</taxon>
    </lineage>
</organism>
<dbReference type="Proteomes" id="UP000562027">
    <property type="component" value="Unassembled WGS sequence"/>
</dbReference>
<keyword evidence="1" id="KW-0472">Membrane</keyword>
<dbReference type="Pfam" id="PF02698">
    <property type="entry name" value="DUF218"/>
    <property type="match status" value="1"/>
</dbReference>